<dbReference type="STRING" id="599839.J4HWK0"/>
<dbReference type="InParanoid" id="J4HWK0"/>
<dbReference type="PANTHER" id="PTHR12867">
    <property type="entry name" value="GLYCOSYL TRANSFERASE-RELATED"/>
    <property type="match status" value="1"/>
</dbReference>
<keyword evidence="15" id="KW-1185">Reference proteome</keyword>
<comment type="subunit">
    <text evidence="3 12">Heterodimer with ALG14 to form a functional enzyme.</text>
</comment>
<dbReference type="InterPro" id="IPR007235">
    <property type="entry name" value="Glyco_trans_28_C"/>
</dbReference>
<dbReference type="GO" id="GO:0004577">
    <property type="term" value="F:N-acetylglucosaminyldiphosphodolichol N-acetylglucosaminyltransferase activity"/>
    <property type="evidence" value="ECO:0007669"/>
    <property type="project" value="UniProtKB-EC"/>
</dbReference>
<evidence type="ECO:0000256" key="10">
    <source>
        <dbReference type="ARBA" id="ARBA00032061"/>
    </source>
</evidence>
<dbReference type="HOGENOM" id="CLU_085408_2_2_1"/>
<dbReference type="OrthoDB" id="20273at2759"/>
<evidence type="ECO:0000259" key="13">
    <source>
        <dbReference type="Pfam" id="PF04101"/>
    </source>
</evidence>
<keyword evidence="6 12" id="KW-0328">Glycosyltransferase</keyword>
<evidence type="ECO:0000313" key="14">
    <source>
        <dbReference type="EMBL" id="CCM02397.1"/>
    </source>
</evidence>
<comment type="function">
    <text evidence="9 12">Involved in protein N-glycosylation. Essential for the second step of the dolichol-linked oligosaccharide pathway.</text>
</comment>
<name>J4HWK0_9APHY</name>
<dbReference type="FunCoup" id="J4HWK0">
    <property type="interactions" value="106"/>
</dbReference>
<proteinExistence type="inferred from homology"/>
<comment type="similarity">
    <text evidence="2 12">Belongs to the glycosyltransferase 28 family.</text>
</comment>
<dbReference type="RefSeq" id="XP_012181680.1">
    <property type="nucleotide sequence ID" value="XM_012326290.1"/>
</dbReference>
<sequence>MSLSPPASESATESFLRPRTSSTTFVTVGSTRFDTLVQAVLSDSVLDALRSRGYSRLVVQSGNSDFDASSFEASGEGLTRTAADGIDIEVWKFRPSLQEEYEQAGLIISHAGSGTILDVLRLGKPLIVVPNPTLLDNHQQELADALAALGHLQSSTVSTLSETIQGLTNVKLVPFPPFNGSRFRELLDDEMGYSESEAQ</sequence>
<feature type="domain" description="Glycosyl transferase family 28 C-terminal" evidence="13">
    <location>
        <begin position="24"/>
        <end position="174"/>
    </location>
</feature>
<comment type="subcellular location">
    <subcellularLocation>
        <location evidence="1 12">Endoplasmic reticulum</location>
    </subcellularLocation>
</comment>
<evidence type="ECO:0000256" key="11">
    <source>
        <dbReference type="ARBA" id="ARBA00048184"/>
    </source>
</evidence>
<dbReference type="EMBL" id="HE797078">
    <property type="protein sequence ID" value="CCM02397.1"/>
    <property type="molecule type" value="Genomic_DNA"/>
</dbReference>
<dbReference type="Pfam" id="PF04101">
    <property type="entry name" value="Glyco_tran_28_C"/>
    <property type="match status" value="1"/>
</dbReference>
<evidence type="ECO:0000256" key="12">
    <source>
        <dbReference type="RuleBase" id="RU362128"/>
    </source>
</evidence>
<reference evidence="14 15" key="1">
    <citation type="journal article" date="2012" name="Appl. Environ. Microbiol.">
        <title>Short-read sequencing for genomic analysis of the brown rot fungus Fibroporia radiculosa.</title>
        <authorList>
            <person name="Tang J.D."/>
            <person name="Perkins A.D."/>
            <person name="Sonstegard T.S."/>
            <person name="Schroeder S.G."/>
            <person name="Burgess S.C."/>
            <person name="Diehl S.V."/>
        </authorList>
    </citation>
    <scope>NUCLEOTIDE SEQUENCE [LARGE SCALE GENOMIC DNA]</scope>
    <source>
        <strain evidence="14 15">TFFH 294</strain>
    </source>
</reference>
<evidence type="ECO:0000256" key="5">
    <source>
        <dbReference type="ARBA" id="ARBA00017468"/>
    </source>
</evidence>
<evidence type="ECO:0000256" key="1">
    <source>
        <dbReference type="ARBA" id="ARBA00004240"/>
    </source>
</evidence>
<keyword evidence="7 12" id="KW-0808">Transferase</keyword>
<evidence type="ECO:0000256" key="4">
    <source>
        <dbReference type="ARBA" id="ARBA00012614"/>
    </source>
</evidence>
<evidence type="ECO:0000313" key="15">
    <source>
        <dbReference type="Proteomes" id="UP000006352"/>
    </source>
</evidence>
<organism evidence="14 15">
    <name type="scientific">Fibroporia radiculosa</name>
    <dbReference type="NCBI Taxonomy" id="599839"/>
    <lineage>
        <taxon>Eukaryota</taxon>
        <taxon>Fungi</taxon>
        <taxon>Dikarya</taxon>
        <taxon>Basidiomycota</taxon>
        <taxon>Agaricomycotina</taxon>
        <taxon>Agaricomycetes</taxon>
        <taxon>Polyporales</taxon>
        <taxon>Fibroporiaceae</taxon>
        <taxon>Fibroporia</taxon>
    </lineage>
</organism>
<dbReference type="GO" id="GO:0006488">
    <property type="term" value="P:dolichol-linked oligosaccharide biosynthetic process"/>
    <property type="evidence" value="ECO:0007669"/>
    <property type="project" value="InterPro"/>
</dbReference>
<comment type="catalytic activity">
    <reaction evidence="11">
        <text>an N-acetyl-alpha-D-glucosaminyl-diphospho-di-trans,poly-cis-dolichol + UDP-N-acetyl-alpha-D-glucosamine = an N,N'-diacetylchitobiosyl-diphospho-di-trans,poly-cis-dolichol + UDP + H(+)</text>
        <dbReference type="Rhea" id="RHEA:23380"/>
        <dbReference type="Rhea" id="RHEA-COMP:19507"/>
        <dbReference type="Rhea" id="RHEA-COMP:19510"/>
        <dbReference type="ChEBI" id="CHEBI:15378"/>
        <dbReference type="ChEBI" id="CHEBI:57269"/>
        <dbReference type="ChEBI" id="CHEBI:57705"/>
        <dbReference type="ChEBI" id="CHEBI:58223"/>
        <dbReference type="ChEBI" id="CHEBI:58427"/>
        <dbReference type="EC" id="2.4.1.141"/>
    </reaction>
</comment>
<evidence type="ECO:0000256" key="6">
    <source>
        <dbReference type="ARBA" id="ARBA00022676"/>
    </source>
</evidence>
<gene>
    <name evidence="12" type="primary">ALG13</name>
    <name evidence="14" type="ORF">FIBRA_04495</name>
</gene>
<dbReference type="EC" id="2.4.1.141" evidence="4 12"/>
<dbReference type="Proteomes" id="UP000006352">
    <property type="component" value="Unassembled WGS sequence"/>
</dbReference>
<dbReference type="Gene3D" id="3.40.50.2000">
    <property type="entry name" value="Glycogen Phosphorylase B"/>
    <property type="match status" value="1"/>
</dbReference>
<dbReference type="GO" id="GO:0005783">
    <property type="term" value="C:endoplasmic reticulum"/>
    <property type="evidence" value="ECO:0007669"/>
    <property type="project" value="UniProtKB-SubCell"/>
</dbReference>
<keyword evidence="8 12" id="KW-0256">Endoplasmic reticulum</keyword>
<evidence type="ECO:0000256" key="9">
    <source>
        <dbReference type="ARBA" id="ARBA00024804"/>
    </source>
</evidence>
<evidence type="ECO:0000256" key="7">
    <source>
        <dbReference type="ARBA" id="ARBA00022679"/>
    </source>
</evidence>
<dbReference type="InterPro" id="IPR039042">
    <property type="entry name" value="Alg13-like"/>
</dbReference>
<evidence type="ECO:0000256" key="2">
    <source>
        <dbReference type="ARBA" id="ARBA00006962"/>
    </source>
</evidence>
<dbReference type="GeneID" id="24097308"/>
<dbReference type="PANTHER" id="PTHR12867:SF6">
    <property type="entry name" value="N-ACETYLGLUCOSAMINYLDIPHOSPHODOLICHOL N-ACETYLGLUCOSAMINYLTRANSFERASE"/>
    <property type="match status" value="1"/>
</dbReference>
<evidence type="ECO:0000256" key="3">
    <source>
        <dbReference type="ARBA" id="ARBA00011198"/>
    </source>
</evidence>
<dbReference type="AlphaFoldDB" id="J4HWK0"/>
<dbReference type="SUPFAM" id="SSF53756">
    <property type="entry name" value="UDP-Glycosyltransferase/glycogen phosphorylase"/>
    <property type="match status" value="1"/>
</dbReference>
<protein>
    <recommendedName>
        <fullName evidence="5 12">UDP-N-acetylglucosamine transferase subunit ALG13</fullName>
        <ecNumber evidence="4 12">2.4.1.141</ecNumber>
    </recommendedName>
    <alternativeName>
        <fullName evidence="10 12">Asparagine-linked glycosylation protein 13</fullName>
    </alternativeName>
</protein>
<evidence type="ECO:0000256" key="8">
    <source>
        <dbReference type="ARBA" id="ARBA00022824"/>
    </source>
</evidence>
<accession>J4HWK0</accession>